<dbReference type="InterPro" id="IPR036291">
    <property type="entry name" value="NAD(P)-bd_dom_sf"/>
</dbReference>
<sequence length="339" mass="36686">MSVDLVTGATGFIGRHLARRLLAAGREVRLLCRPASASRLDPETRALAEVAPGDLRDEASLRAATRGVSRVFHCAGQVSDWGPEALFREVNVAGTERLLAAAAAERVARFVHLSSIAVFGLPSPPEFDDDSPYGAGRDPYSRTKIAGEAAALRAHRERGLPVTVLRPAVVYGPLSTWAEEPVAMIRRGKMFLLGGGRGTCHPCYVENLLDALLLAAEHPRAVGRAYIVADDDPLPFSAYFDHLARIVGAGPIRRSIPLPVARAAATALEAAARLRRAEARPLLTHAAIDIVCTPSRLSIRRIREELGYAPRYDVAAAMAELERWFRTRALPPLAPRRPA</sequence>
<accession>A0ABN6N273</accession>
<dbReference type="RefSeq" id="WP_248343917.1">
    <property type="nucleotide sequence ID" value="NZ_AP025592.1"/>
</dbReference>
<dbReference type="InterPro" id="IPR051783">
    <property type="entry name" value="NAD(P)-dependent_oxidoreduct"/>
</dbReference>
<name>A0ABN6N273_9BACT</name>
<dbReference type="Gene3D" id="3.40.50.720">
    <property type="entry name" value="NAD(P)-binding Rossmann-like Domain"/>
    <property type="match status" value="1"/>
</dbReference>
<dbReference type="InterPro" id="IPR057326">
    <property type="entry name" value="KR_dom"/>
</dbReference>
<dbReference type="Proteomes" id="UP001162734">
    <property type="component" value="Chromosome"/>
</dbReference>
<gene>
    <name evidence="2" type="ORF">AMPC_04150</name>
</gene>
<reference evidence="3" key="1">
    <citation type="journal article" date="2022" name="Int. J. Syst. Evol. Microbiol.">
        <title>Anaeromyxobacter oryzae sp. nov., Anaeromyxobacter diazotrophicus sp. nov. and Anaeromyxobacter paludicola sp. nov., isolated from paddy soils.</title>
        <authorList>
            <person name="Itoh H."/>
            <person name="Xu Z."/>
            <person name="Mise K."/>
            <person name="Masuda Y."/>
            <person name="Ushijima N."/>
            <person name="Hayakawa C."/>
            <person name="Shiratori Y."/>
            <person name="Senoo K."/>
        </authorList>
    </citation>
    <scope>NUCLEOTIDE SEQUENCE [LARGE SCALE GENOMIC DNA]</scope>
    <source>
        <strain evidence="3">Red630</strain>
    </source>
</reference>
<keyword evidence="3" id="KW-1185">Reference proteome</keyword>
<dbReference type="Pfam" id="PF01370">
    <property type="entry name" value="Epimerase"/>
    <property type="match status" value="1"/>
</dbReference>
<proteinExistence type="predicted"/>
<dbReference type="SMART" id="SM00822">
    <property type="entry name" value="PKS_KR"/>
    <property type="match status" value="1"/>
</dbReference>
<evidence type="ECO:0000313" key="3">
    <source>
        <dbReference type="Proteomes" id="UP001162734"/>
    </source>
</evidence>
<dbReference type="InterPro" id="IPR001509">
    <property type="entry name" value="Epimerase_deHydtase"/>
</dbReference>
<evidence type="ECO:0000313" key="2">
    <source>
        <dbReference type="EMBL" id="BDG07302.1"/>
    </source>
</evidence>
<dbReference type="EMBL" id="AP025592">
    <property type="protein sequence ID" value="BDG07302.1"/>
    <property type="molecule type" value="Genomic_DNA"/>
</dbReference>
<dbReference type="PANTHER" id="PTHR48079">
    <property type="entry name" value="PROTEIN YEEZ"/>
    <property type="match status" value="1"/>
</dbReference>
<feature type="domain" description="Ketoreductase" evidence="1">
    <location>
        <begin position="2"/>
        <end position="180"/>
    </location>
</feature>
<organism evidence="2 3">
    <name type="scientific">Anaeromyxobacter paludicola</name>
    <dbReference type="NCBI Taxonomy" id="2918171"/>
    <lineage>
        <taxon>Bacteria</taxon>
        <taxon>Pseudomonadati</taxon>
        <taxon>Myxococcota</taxon>
        <taxon>Myxococcia</taxon>
        <taxon>Myxococcales</taxon>
        <taxon>Cystobacterineae</taxon>
        <taxon>Anaeromyxobacteraceae</taxon>
        <taxon>Anaeromyxobacter</taxon>
    </lineage>
</organism>
<dbReference type="SUPFAM" id="SSF51735">
    <property type="entry name" value="NAD(P)-binding Rossmann-fold domains"/>
    <property type="match status" value="1"/>
</dbReference>
<protein>
    <submittedName>
        <fullName evidence="2">Oxidoreductase</fullName>
    </submittedName>
</protein>
<dbReference type="PANTHER" id="PTHR48079:SF6">
    <property type="entry name" value="NAD(P)-BINDING DOMAIN-CONTAINING PROTEIN-RELATED"/>
    <property type="match status" value="1"/>
</dbReference>
<evidence type="ECO:0000259" key="1">
    <source>
        <dbReference type="SMART" id="SM00822"/>
    </source>
</evidence>